<sequence length="114" mass="12629">MGKNTIDINDVHMAIQMAKEREYPTSPPLDNSGQSVPKNINKTSTSGTINEAQQNEAVDNIISTQSDQNVDDLPVISDLDIEEVIRSIQDNQEPIADKVMEFNVDALLNDPYTL</sequence>
<comment type="caution">
    <text evidence="2">The sequence shown here is derived from an EMBL/GenBank/DDBJ whole genome shotgun (WGS) entry which is preliminary data.</text>
</comment>
<protein>
    <submittedName>
        <fullName evidence="2">Uncharacterized protein</fullName>
    </submittedName>
</protein>
<name>A0AAV0WM81_9HEMI</name>
<feature type="compositionally biased region" description="Polar residues" evidence="1">
    <location>
        <begin position="28"/>
        <end position="50"/>
    </location>
</feature>
<evidence type="ECO:0000256" key="1">
    <source>
        <dbReference type="SAM" id="MobiDB-lite"/>
    </source>
</evidence>
<evidence type="ECO:0000313" key="2">
    <source>
        <dbReference type="EMBL" id="CAI6356606.1"/>
    </source>
</evidence>
<proteinExistence type="predicted"/>
<dbReference type="Proteomes" id="UP001160148">
    <property type="component" value="Unassembled WGS sequence"/>
</dbReference>
<reference evidence="2 3" key="1">
    <citation type="submission" date="2023-01" db="EMBL/GenBank/DDBJ databases">
        <authorList>
            <person name="Whitehead M."/>
        </authorList>
    </citation>
    <scope>NUCLEOTIDE SEQUENCE [LARGE SCALE GENOMIC DNA]</scope>
</reference>
<dbReference type="EMBL" id="CARXXK010000002">
    <property type="protein sequence ID" value="CAI6356606.1"/>
    <property type="molecule type" value="Genomic_DNA"/>
</dbReference>
<dbReference type="AlphaFoldDB" id="A0AAV0WM81"/>
<evidence type="ECO:0000313" key="3">
    <source>
        <dbReference type="Proteomes" id="UP001160148"/>
    </source>
</evidence>
<organism evidence="2 3">
    <name type="scientific">Macrosiphum euphorbiae</name>
    <name type="common">potato aphid</name>
    <dbReference type="NCBI Taxonomy" id="13131"/>
    <lineage>
        <taxon>Eukaryota</taxon>
        <taxon>Metazoa</taxon>
        <taxon>Ecdysozoa</taxon>
        <taxon>Arthropoda</taxon>
        <taxon>Hexapoda</taxon>
        <taxon>Insecta</taxon>
        <taxon>Pterygota</taxon>
        <taxon>Neoptera</taxon>
        <taxon>Paraneoptera</taxon>
        <taxon>Hemiptera</taxon>
        <taxon>Sternorrhyncha</taxon>
        <taxon>Aphidomorpha</taxon>
        <taxon>Aphidoidea</taxon>
        <taxon>Aphididae</taxon>
        <taxon>Macrosiphini</taxon>
        <taxon>Macrosiphum</taxon>
    </lineage>
</organism>
<feature type="region of interest" description="Disordered" evidence="1">
    <location>
        <begin position="21"/>
        <end position="50"/>
    </location>
</feature>
<keyword evidence="3" id="KW-1185">Reference proteome</keyword>
<gene>
    <name evidence="2" type="ORF">MEUPH1_LOCUS12324</name>
</gene>
<accession>A0AAV0WM81</accession>